<gene>
    <name evidence="2" type="ORF">IAD46_02275</name>
</gene>
<evidence type="ECO:0000313" key="2">
    <source>
        <dbReference type="EMBL" id="HIT49832.1"/>
    </source>
</evidence>
<proteinExistence type="predicted"/>
<dbReference type="GO" id="GO:0000287">
    <property type="term" value="F:magnesium ion binding"/>
    <property type="evidence" value="ECO:0007669"/>
    <property type="project" value="InterPro"/>
</dbReference>
<accession>A0A9D1KIU4</accession>
<dbReference type="Pfam" id="PF04446">
    <property type="entry name" value="Thg1"/>
    <property type="match status" value="1"/>
</dbReference>
<dbReference type="EMBL" id="DVLF01000074">
    <property type="protein sequence ID" value="HIT49832.1"/>
    <property type="molecule type" value="Genomic_DNA"/>
</dbReference>
<dbReference type="GO" id="GO:0006400">
    <property type="term" value="P:tRNA modification"/>
    <property type="evidence" value="ECO:0007669"/>
    <property type="project" value="InterPro"/>
</dbReference>
<feature type="domain" description="tRNAHis guanylyltransferase catalytic" evidence="1">
    <location>
        <begin position="14"/>
        <end position="137"/>
    </location>
</feature>
<reference evidence="2" key="2">
    <citation type="journal article" date="2021" name="PeerJ">
        <title>Extensive microbial diversity within the chicken gut microbiome revealed by metagenomics and culture.</title>
        <authorList>
            <person name="Gilroy R."/>
            <person name="Ravi A."/>
            <person name="Getino M."/>
            <person name="Pursley I."/>
            <person name="Horton D.L."/>
            <person name="Alikhan N.F."/>
            <person name="Baker D."/>
            <person name="Gharbi K."/>
            <person name="Hall N."/>
            <person name="Watson M."/>
            <person name="Adriaenssens E.M."/>
            <person name="Foster-Nyarko E."/>
            <person name="Jarju S."/>
            <person name="Secka A."/>
            <person name="Antonio M."/>
            <person name="Oren A."/>
            <person name="Chaudhuri R.R."/>
            <person name="La Ragione R."/>
            <person name="Hildebrand F."/>
            <person name="Pallen M.J."/>
        </authorList>
    </citation>
    <scope>NUCLEOTIDE SEQUENCE</scope>
    <source>
        <strain evidence="2">ChiW17-6978</strain>
    </source>
</reference>
<reference evidence="2" key="1">
    <citation type="submission" date="2020-10" db="EMBL/GenBank/DDBJ databases">
        <authorList>
            <person name="Gilroy R."/>
        </authorList>
    </citation>
    <scope>NUCLEOTIDE SEQUENCE</scope>
    <source>
        <strain evidence="2">ChiW17-6978</strain>
    </source>
</reference>
<dbReference type="Gene3D" id="3.30.70.3000">
    <property type="match status" value="1"/>
</dbReference>
<dbReference type="AlphaFoldDB" id="A0A9D1KIU4"/>
<sequence length="141" mass="16729">MIYTHRKAEKLNEKLHPFEQRYDILLDKGKNYILRLDGVNMTKNFLGKKDVRSLFLKTMRQTMQLLFNQEPKLKFAYSYSDEISILLEESVLNDYDYRLEKIVSIYTSKITAAFYLAASKNQLPLYDRLRSFDGRIIGLDE</sequence>
<dbReference type="InterPro" id="IPR024956">
    <property type="entry name" value="tRNAHis_GuaTrfase_cat"/>
</dbReference>
<dbReference type="GO" id="GO:0008193">
    <property type="term" value="F:tRNA guanylyltransferase activity"/>
    <property type="evidence" value="ECO:0007669"/>
    <property type="project" value="InterPro"/>
</dbReference>
<protein>
    <recommendedName>
        <fullName evidence="1">tRNAHis guanylyltransferase catalytic domain-containing protein</fullName>
    </recommendedName>
</protein>
<organism evidence="2 3">
    <name type="scientific">Candidatus Pelethenecus faecipullorum</name>
    <dbReference type="NCBI Taxonomy" id="2840900"/>
    <lineage>
        <taxon>Bacteria</taxon>
        <taxon>Bacillati</taxon>
        <taxon>Mycoplasmatota</taxon>
        <taxon>Mollicutes</taxon>
        <taxon>Candidatus Pelethenecus</taxon>
    </lineage>
</organism>
<evidence type="ECO:0000313" key="3">
    <source>
        <dbReference type="Proteomes" id="UP000886758"/>
    </source>
</evidence>
<dbReference type="Proteomes" id="UP000886758">
    <property type="component" value="Unassembled WGS sequence"/>
</dbReference>
<comment type="caution">
    <text evidence="2">The sequence shown here is derived from an EMBL/GenBank/DDBJ whole genome shotgun (WGS) entry which is preliminary data.</text>
</comment>
<feature type="non-terminal residue" evidence="2">
    <location>
        <position position="141"/>
    </location>
</feature>
<name>A0A9D1KIU4_9MOLU</name>
<evidence type="ECO:0000259" key="1">
    <source>
        <dbReference type="Pfam" id="PF04446"/>
    </source>
</evidence>
<dbReference type="InterPro" id="IPR038469">
    <property type="entry name" value="tRNAHis_GuaTrfase_Thg1_sf"/>
</dbReference>